<dbReference type="KEGG" id="bgo:BM43_473"/>
<reference evidence="2 4" key="1">
    <citation type="submission" date="2014-04" db="EMBL/GenBank/DDBJ databases">
        <authorList>
            <person name="Bishop-Lilly K.A."/>
            <person name="Broomall S.M."/>
            <person name="Chain P.S."/>
            <person name="Chertkov O."/>
            <person name="Coyne S.R."/>
            <person name="Daligault H.E."/>
            <person name="Davenport K.W."/>
            <person name="Erkkila T."/>
            <person name="Frey K.G."/>
            <person name="Gibbons H.S."/>
            <person name="Gu W."/>
            <person name="Jaissle J."/>
            <person name="Johnson S.L."/>
            <person name="Koroleva G.I."/>
            <person name="Ladner J.T."/>
            <person name="Lo C.-C."/>
            <person name="Minogue T.D."/>
            <person name="Munk C."/>
            <person name="Palacios G.F."/>
            <person name="Redden C.L."/>
            <person name="Rosenzweig C.N."/>
            <person name="Scholz M.B."/>
            <person name="Teshima H."/>
            <person name="Xu Y."/>
        </authorList>
    </citation>
    <scope>NUCLEOTIDE SEQUENCE [LARGE SCALE GENOMIC DNA]</scope>
    <source>
        <strain evidence="2">Gladioli</strain>
        <strain evidence="4">gladioli</strain>
    </source>
</reference>
<organism evidence="3 5">
    <name type="scientific">Burkholderia gladioli</name>
    <name type="common">Pseudomonas marginata</name>
    <name type="synonym">Phytomonas marginata</name>
    <dbReference type="NCBI Taxonomy" id="28095"/>
    <lineage>
        <taxon>Bacteria</taxon>
        <taxon>Pseudomonadati</taxon>
        <taxon>Pseudomonadota</taxon>
        <taxon>Betaproteobacteria</taxon>
        <taxon>Burkholderiales</taxon>
        <taxon>Burkholderiaceae</taxon>
        <taxon>Burkholderia</taxon>
    </lineage>
</organism>
<reference evidence="3" key="3">
    <citation type="submission" date="2017-09" db="EMBL/GenBank/DDBJ databases">
        <title>FDA dAtabase for Regulatory Grade micrObial Sequences (FDA-ARGOS): Supporting development and validation of Infectious Disease Dx tests.</title>
        <authorList>
            <person name="Minogue T."/>
            <person name="Wolcott M."/>
            <person name="Wasieloski L."/>
            <person name="Aguilar W."/>
            <person name="Moore D."/>
            <person name="Tallon L.J."/>
            <person name="Sadzewicz L."/>
            <person name="Ott S."/>
            <person name="Zhao X."/>
            <person name="Nagaraj S."/>
            <person name="Vavikolanu K."/>
            <person name="Aluvathingal J."/>
            <person name="Nadendla S."/>
            <person name="Sichtig H."/>
        </authorList>
    </citation>
    <scope>NUCLEOTIDE SEQUENCE</scope>
    <source>
        <strain evidence="3">FDAARGOS_390</strain>
    </source>
</reference>
<dbReference type="AlphaFoldDB" id="A0A095FGZ8"/>
<dbReference type="EMBL" id="PDDY01000004">
    <property type="protein sequence ID" value="PEH37409.1"/>
    <property type="molecule type" value="Genomic_DNA"/>
</dbReference>
<reference evidence="5" key="2">
    <citation type="submission" date="2017-09" db="EMBL/GenBank/DDBJ databases">
        <title>FDA dAtabase for Regulatory Grade micrObial Sequences (FDA-ARGOS): Supporting development and validation of Infectious Disease Dx tests.</title>
        <authorList>
            <person name="Minogue T."/>
            <person name="Wolcott M."/>
            <person name="Wasieloski L."/>
            <person name="Aguilar W."/>
            <person name="Moore D."/>
            <person name="Tallon L."/>
            <person name="Sadzewicz L."/>
            <person name="Ott S."/>
            <person name="Zhao X."/>
            <person name="Nagaraj S."/>
            <person name="Vavikolanu K."/>
            <person name="Aluvathingal J."/>
            <person name="Nadendla S."/>
            <person name="Sichtig H."/>
        </authorList>
    </citation>
    <scope>NUCLEOTIDE SEQUENCE [LARGE SCALE GENOMIC DNA]</scope>
    <source>
        <strain evidence="5">FDAARGOS_390</strain>
    </source>
</reference>
<evidence type="ECO:0000313" key="4">
    <source>
        <dbReference type="Proteomes" id="UP000029590"/>
    </source>
</evidence>
<evidence type="ECO:0000256" key="1">
    <source>
        <dbReference type="SAM" id="MobiDB-lite"/>
    </source>
</evidence>
<dbReference type="EMBL" id="JPGG01000015">
    <property type="protein sequence ID" value="KGC16275.1"/>
    <property type="molecule type" value="Genomic_DNA"/>
</dbReference>
<proteinExistence type="predicted"/>
<evidence type="ECO:0000313" key="2">
    <source>
        <dbReference type="EMBL" id="KGC16275.1"/>
    </source>
</evidence>
<protein>
    <submittedName>
        <fullName evidence="3">Uncharacterized protein</fullName>
    </submittedName>
</protein>
<dbReference type="Proteomes" id="UP000029590">
    <property type="component" value="Unassembled WGS sequence"/>
</dbReference>
<accession>A0A095FGZ8</accession>
<dbReference type="Proteomes" id="UP000220629">
    <property type="component" value="Unassembled WGS sequence"/>
</dbReference>
<dbReference type="RefSeq" id="WP_036049774.1">
    <property type="nucleotide sequence ID" value="NZ_CADEVY010000003.1"/>
</dbReference>
<gene>
    <name evidence="3" type="ORF">CRM94_22985</name>
    <name evidence="2" type="ORF">DM48_5171</name>
</gene>
<name>A0A095FGZ8_BURGA</name>
<feature type="region of interest" description="Disordered" evidence="1">
    <location>
        <begin position="1"/>
        <end position="20"/>
    </location>
</feature>
<sequence>MATKRASPAPTVSADEARWRARSDADTLAQAQEIMADRKRLSAAQRSAKEQATRLDRVVNCAPKGRAPVKRK</sequence>
<evidence type="ECO:0000313" key="5">
    <source>
        <dbReference type="Proteomes" id="UP000220629"/>
    </source>
</evidence>
<comment type="caution">
    <text evidence="3">The sequence shown here is derived from an EMBL/GenBank/DDBJ whole genome shotgun (WGS) entry which is preliminary data.</text>
</comment>
<evidence type="ECO:0000313" key="3">
    <source>
        <dbReference type="EMBL" id="PEH37409.1"/>
    </source>
</evidence>